<dbReference type="KEGG" id="phe:Phep_3923"/>
<organism evidence="3 4">
    <name type="scientific">Pedobacter heparinus (strain ATCC 13125 / DSM 2366 / CIP 104194 / JCM 7457 / NBRC 12017 / NCIMB 9290 / NRRL B-14731 / HIM 762-3)</name>
    <dbReference type="NCBI Taxonomy" id="485917"/>
    <lineage>
        <taxon>Bacteria</taxon>
        <taxon>Pseudomonadati</taxon>
        <taxon>Bacteroidota</taxon>
        <taxon>Sphingobacteriia</taxon>
        <taxon>Sphingobacteriales</taxon>
        <taxon>Sphingobacteriaceae</taxon>
        <taxon>Pedobacter</taxon>
    </lineage>
</organism>
<protein>
    <submittedName>
        <fullName evidence="3">Glycosyl transferase group 1</fullName>
    </submittedName>
</protein>
<gene>
    <name evidence="3" type="ordered locus">Phep_3923</name>
</gene>
<dbReference type="STRING" id="485917.Phep_3923"/>
<dbReference type="Pfam" id="PF00534">
    <property type="entry name" value="Glycos_transf_1"/>
    <property type="match status" value="1"/>
</dbReference>
<dbReference type="Proteomes" id="UP000000852">
    <property type="component" value="Chromosome"/>
</dbReference>
<dbReference type="eggNOG" id="COG0438">
    <property type="taxonomic scope" value="Bacteria"/>
</dbReference>
<evidence type="ECO:0000313" key="3">
    <source>
        <dbReference type="EMBL" id="ACU06114.1"/>
    </source>
</evidence>
<evidence type="ECO:0000256" key="1">
    <source>
        <dbReference type="ARBA" id="ARBA00022679"/>
    </source>
</evidence>
<evidence type="ECO:0000259" key="2">
    <source>
        <dbReference type="Pfam" id="PF00534"/>
    </source>
</evidence>
<proteinExistence type="predicted"/>
<keyword evidence="4" id="KW-1185">Reference proteome</keyword>
<accession>C6XVN9</accession>
<feature type="domain" description="Glycosyl transferase family 1" evidence="2">
    <location>
        <begin position="234"/>
        <end position="386"/>
    </location>
</feature>
<dbReference type="GO" id="GO:0009103">
    <property type="term" value="P:lipopolysaccharide biosynthetic process"/>
    <property type="evidence" value="ECO:0007669"/>
    <property type="project" value="TreeGrafter"/>
</dbReference>
<keyword evidence="1 3" id="KW-0808">Transferase</keyword>
<sequence>MNIWIINPYGSLPDESWRTYRSTMIANALVASGHRVTQFISNFEHRSKTFRNDCYESRSYGPNYSISIIPSTSYKSHISLSRVKYERSYAKNLIKYVADYEKPDIVILAEPALCYYNIILRWIKKDLKAKIIIDLIDIWPELFHLLFPKSLNFLANLIFFPLYMWRRRLYRSVDGLVAVSKNYQDIALKIKPFKPSHTDVVYWSIPENEINKEELISNKDVINLIESKGLEEVWCIYAGTLGENYDVKSIIDAGEELKKIYSHNRFKLIIAGDGPLADFCIENSDQKSIVFLGRLSSTDLAGLFRHCDIALSTYRQRSTVSMPIKAFDYFAFGLPLVNSLKRDLGYFINKMEIGINYEAESVSALTGAIKILVDDKDKRLQMKENALIASTIFSENLQYSKFIYVIENVYYGK</sequence>
<dbReference type="AlphaFoldDB" id="C6XVN9"/>
<name>C6XVN9_PEDHD</name>
<dbReference type="PANTHER" id="PTHR46401">
    <property type="entry name" value="GLYCOSYLTRANSFERASE WBBK-RELATED"/>
    <property type="match status" value="1"/>
</dbReference>
<dbReference type="PANTHER" id="PTHR46401:SF2">
    <property type="entry name" value="GLYCOSYLTRANSFERASE WBBK-RELATED"/>
    <property type="match status" value="1"/>
</dbReference>
<evidence type="ECO:0000313" key="4">
    <source>
        <dbReference type="Proteomes" id="UP000000852"/>
    </source>
</evidence>
<dbReference type="OrthoDB" id="9811902at2"/>
<dbReference type="InterPro" id="IPR001296">
    <property type="entry name" value="Glyco_trans_1"/>
</dbReference>
<dbReference type="EMBL" id="CP001681">
    <property type="protein sequence ID" value="ACU06114.1"/>
    <property type="molecule type" value="Genomic_DNA"/>
</dbReference>
<dbReference type="CAZy" id="GT4">
    <property type="family name" value="Glycosyltransferase Family 4"/>
</dbReference>
<reference evidence="3 4" key="1">
    <citation type="journal article" date="2009" name="Stand. Genomic Sci.">
        <title>Complete genome sequence of Pedobacter heparinus type strain (HIM 762-3).</title>
        <authorList>
            <person name="Han C."/>
            <person name="Spring S."/>
            <person name="Lapidus A."/>
            <person name="Del Rio T.G."/>
            <person name="Tice H."/>
            <person name="Copeland A."/>
            <person name="Cheng J.F."/>
            <person name="Lucas S."/>
            <person name="Chen F."/>
            <person name="Nolan M."/>
            <person name="Bruce D."/>
            <person name="Goodwin L."/>
            <person name="Pitluck S."/>
            <person name="Ivanova N."/>
            <person name="Mavromatis K."/>
            <person name="Mikhailova N."/>
            <person name="Pati A."/>
            <person name="Chen A."/>
            <person name="Palaniappan K."/>
            <person name="Land M."/>
            <person name="Hauser L."/>
            <person name="Chang Y.J."/>
            <person name="Jeffries C.C."/>
            <person name="Saunders E."/>
            <person name="Chertkov O."/>
            <person name="Brettin T."/>
            <person name="Goker M."/>
            <person name="Rohde M."/>
            <person name="Bristow J."/>
            <person name="Eisen J.A."/>
            <person name="Markowitz V."/>
            <person name="Hugenholtz P."/>
            <person name="Kyrpides N.C."/>
            <person name="Klenk H.P."/>
            <person name="Detter J.C."/>
        </authorList>
    </citation>
    <scope>NUCLEOTIDE SEQUENCE [LARGE SCALE GENOMIC DNA]</scope>
    <source>
        <strain evidence="4">ATCC 13125 / DSM 2366 / CIP 104194 / JCM 7457 / NBRC 12017 / NCIMB 9290 / NRRL B-14731 / HIM 762-3</strain>
    </source>
</reference>
<dbReference type="Gene3D" id="3.40.50.2000">
    <property type="entry name" value="Glycogen Phosphorylase B"/>
    <property type="match status" value="2"/>
</dbReference>
<dbReference type="HOGENOM" id="CLU_009583_11_6_10"/>
<dbReference type="GO" id="GO:0016757">
    <property type="term" value="F:glycosyltransferase activity"/>
    <property type="evidence" value="ECO:0007669"/>
    <property type="project" value="InterPro"/>
</dbReference>
<dbReference type="SUPFAM" id="SSF53756">
    <property type="entry name" value="UDP-Glycosyltransferase/glycogen phosphorylase"/>
    <property type="match status" value="1"/>
</dbReference>